<dbReference type="SUPFAM" id="SSF54928">
    <property type="entry name" value="RNA-binding domain, RBD"/>
    <property type="match status" value="1"/>
</dbReference>
<name>A0A1Z5K1S2_FISSO</name>
<evidence type="ECO:0000256" key="2">
    <source>
        <dbReference type="ARBA" id="ARBA00022771"/>
    </source>
</evidence>
<sequence>MSAPIKRDALKQSWEDTEFPLVCETCLGDNPYVRMTKQPFGKKCSVCETPFTVFAFQAGTKGRLKKVEICRSCAEAKNVCQVCVYDLKYGLPVQVRDKILRESGSASSVAAVPQSQANRAYYTQQQNRMLEQGINLVAEPNAVAEATLQSMAQMEPRYERNLPKLCSFYARGECNRGATCPFRHEFPRDRDDPMAKQNTKDRFFGTHDPVANKILGRKRKMEQEEEKQQEEDGYNKARATVYVRFQGEPPFPALTEQAVRDYYYAYGEIVSVRAQPDKGQAFVEYTQPEAAQLAIARTHRKELLGKSLYVAWARAPKHGESSTAAAANQGDASAPKKAQVVLPPPPGSTESNDKKRKVPLTTTIKLPPEVLAARQQKQAAKGAGPKPHYPSTDPSRLGSAAS</sequence>
<reference evidence="11 12" key="1">
    <citation type="journal article" date="2015" name="Plant Cell">
        <title>Oil accumulation by the oleaginous diatom Fistulifera solaris as revealed by the genome and transcriptome.</title>
        <authorList>
            <person name="Tanaka T."/>
            <person name="Maeda Y."/>
            <person name="Veluchamy A."/>
            <person name="Tanaka M."/>
            <person name="Abida H."/>
            <person name="Marechal E."/>
            <person name="Bowler C."/>
            <person name="Muto M."/>
            <person name="Sunaga Y."/>
            <person name="Tanaka M."/>
            <person name="Yoshino T."/>
            <person name="Taniguchi T."/>
            <person name="Fukuda Y."/>
            <person name="Nemoto M."/>
            <person name="Matsumoto M."/>
            <person name="Wong P.S."/>
            <person name="Aburatani S."/>
            <person name="Fujibuchi W."/>
        </authorList>
    </citation>
    <scope>NUCLEOTIDE SEQUENCE [LARGE SCALE GENOMIC DNA]</scope>
    <source>
        <strain evidence="11 12">JPCC DA0580</strain>
    </source>
</reference>
<dbReference type="InterPro" id="IPR036855">
    <property type="entry name" value="Znf_CCCH_sf"/>
</dbReference>
<evidence type="ECO:0000256" key="7">
    <source>
        <dbReference type="SAM" id="Coils"/>
    </source>
</evidence>
<dbReference type="PANTHER" id="PTHR14089:SF6">
    <property type="entry name" value="PRE-MRNA-SPLICING FACTOR RBM22"/>
    <property type="match status" value="1"/>
</dbReference>
<proteinExistence type="predicted"/>
<evidence type="ECO:0000256" key="5">
    <source>
        <dbReference type="PROSITE-ProRule" id="PRU00176"/>
    </source>
</evidence>
<dbReference type="EMBL" id="BDSP01000144">
    <property type="protein sequence ID" value="GAX20197.1"/>
    <property type="molecule type" value="Genomic_DNA"/>
</dbReference>
<evidence type="ECO:0000256" key="3">
    <source>
        <dbReference type="ARBA" id="ARBA00022833"/>
    </source>
</evidence>
<feature type="zinc finger region" description="C3H1-type" evidence="6">
    <location>
        <begin position="160"/>
        <end position="187"/>
    </location>
</feature>
<dbReference type="InterPro" id="IPR000504">
    <property type="entry name" value="RRM_dom"/>
</dbReference>
<evidence type="ECO:0000256" key="8">
    <source>
        <dbReference type="SAM" id="MobiDB-lite"/>
    </source>
</evidence>
<organism evidence="11 12">
    <name type="scientific">Fistulifera solaris</name>
    <name type="common">Oleaginous diatom</name>
    <dbReference type="NCBI Taxonomy" id="1519565"/>
    <lineage>
        <taxon>Eukaryota</taxon>
        <taxon>Sar</taxon>
        <taxon>Stramenopiles</taxon>
        <taxon>Ochrophyta</taxon>
        <taxon>Bacillariophyta</taxon>
        <taxon>Bacillariophyceae</taxon>
        <taxon>Bacillariophycidae</taxon>
        <taxon>Naviculales</taxon>
        <taxon>Naviculaceae</taxon>
        <taxon>Fistulifera</taxon>
    </lineage>
</organism>
<dbReference type="GO" id="GO:0000974">
    <property type="term" value="C:Prp19 complex"/>
    <property type="evidence" value="ECO:0007669"/>
    <property type="project" value="TreeGrafter"/>
</dbReference>
<dbReference type="GO" id="GO:0036002">
    <property type="term" value="F:pre-mRNA binding"/>
    <property type="evidence" value="ECO:0007669"/>
    <property type="project" value="TreeGrafter"/>
</dbReference>
<keyword evidence="7" id="KW-0175">Coiled coil</keyword>
<dbReference type="Pfam" id="PF00076">
    <property type="entry name" value="RRM_1"/>
    <property type="match status" value="1"/>
</dbReference>
<dbReference type="SMART" id="SM00360">
    <property type="entry name" value="RRM"/>
    <property type="match status" value="1"/>
</dbReference>
<feature type="compositionally biased region" description="Low complexity" evidence="8">
    <location>
        <begin position="372"/>
        <end position="386"/>
    </location>
</feature>
<dbReference type="AlphaFoldDB" id="A0A1Z5K1S2"/>
<keyword evidence="3 6" id="KW-0862">Zinc</keyword>
<keyword evidence="2 6" id="KW-0863">Zinc-finger</keyword>
<evidence type="ECO:0000259" key="10">
    <source>
        <dbReference type="PROSITE" id="PS50103"/>
    </source>
</evidence>
<dbReference type="Gene3D" id="3.30.70.330">
    <property type="match status" value="1"/>
</dbReference>
<dbReference type="InterPro" id="IPR035979">
    <property type="entry name" value="RBD_domain_sf"/>
</dbReference>
<evidence type="ECO:0000256" key="6">
    <source>
        <dbReference type="PROSITE-ProRule" id="PRU00723"/>
    </source>
</evidence>
<dbReference type="GO" id="GO:0008270">
    <property type="term" value="F:zinc ion binding"/>
    <property type="evidence" value="ECO:0007669"/>
    <property type="project" value="UniProtKB-KW"/>
</dbReference>
<dbReference type="Gene3D" id="4.10.1000.10">
    <property type="entry name" value="Zinc finger, CCCH-type"/>
    <property type="match status" value="1"/>
</dbReference>
<dbReference type="FunCoup" id="A0A1Z5K1S2">
    <property type="interactions" value="824"/>
</dbReference>
<keyword evidence="4 5" id="KW-0694">RNA-binding</keyword>
<evidence type="ECO:0000256" key="4">
    <source>
        <dbReference type="ARBA" id="ARBA00022884"/>
    </source>
</evidence>
<dbReference type="InterPro" id="IPR039171">
    <property type="entry name" value="Cwc2/Slt11"/>
</dbReference>
<dbReference type="GO" id="GO:0071007">
    <property type="term" value="C:U2-type catalytic step 2 spliceosome"/>
    <property type="evidence" value="ECO:0007669"/>
    <property type="project" value="TreeGrafter"/>
</dbReference>
<gene>
    <name evidence="11" type="ORF">FisN_12Hh042</name>
</gene>
<dbReference type="InterPro" id="IPR048995">
    <property type="entry name" value="STL11/RBM22-like_N"/>
</dbReference>
<dbReference type="SUPFAM" id="SSF90229">
    <property type="entry name" value="CCCH zinc finger"/>
    <property type="match status" value="1"/>
</dbReference>
<dbReference type="SMART" id="SM00356">
    <property type="entry name" value="ZnF_C3H1"/>
    <property type="match status" value="1"/>
</dbReference>
<dbReference type="GO" id="GO:0017070">
    <property type="term" value="F:U6 snRNA binding"/>
    <property type="evidence" value="ECO:0007669"/>
    <property type="project" value="TreeGrafter"/>
</dbReference>
<keyword evidence="1 6" id="KW-0479">Metal-binding</keyword>
<dbReference type="PANTHER" id="PTHR14089">
    <property type="entry name" value="PRE-MRNA-SPLICING FACTOR RBM22"/>
    <property type="match status" value="1"/>
</dbReference>
<dbReference type="GO" id="GO:0071006">
    <property type="term" value="C:U2-type catalytic step 1 spliceosome"/>
    <property type="evidence" value="ECO:0007669"/>
    <property type="project" value="TreeGrafter"/>
</dbReference>
<dbReference type="InParanoid" id="A0A1Z5K1S2"/>
<dbReference type="InterPro" id="IPR012677">
    <property type="entry name" value="Nucleotide-bd_a/b_plait_sf"/>
</dbReference>
<evidence type="ECO:0000256" key="1">
    <source>
        <dbReference type="ARBA" id="ARBA00022723"/>
    </source>
</evidence>
<evidence type="ECO:0000259" key="9">
    <source>
        <dbReference type="PROSITE" id="PS50102"/>
    </source>
</evidence>
<feature type="domain" description="RRM" evidence="9">
    <location>
        <begin position="239"/>
        <end position="315"/>
    </location>
</feature>
<evidence type="ECO:0000313" key="11">
    <source>
        <dbReference type="EMBL" id="GAX20197.1"/>
    </source>
</evidence>
<dbReference type="Pfam" id="PF00642">
    <property type="entry name" value="zf-CCCH"/>
    <property type="match status" value="1"/>
</dbReference>
<dbReference type="Pfam" id="PF21369">
    <property type="entry name" value="STL11_N"/>
    <property type="match status" value="1"/>
</dbReference>
<dbReference type="Proteomes" id="UP000198406">
    <property type="component" value="Unassembled WGS sequence"/>
</dbReference>
<dbReference type="InterPro" id="IPR000571">
    <property type="entry name" value="Znf_CCCH"/>
</dbReference>
<evidence type="ECO:0000313" key="12">
    <source>
        <dbReference type="Proteomes" id="UP000198406"/>
    </source>
</evidence>
<feature type="region of interest" description="Disordered" evidence="8">
    <location>
        <begin position="320"/>
        <end position="402"/>
    </location>
</feature>
<feature type="domain" description="C3H1-type" evidence="10">
    <location>
        <begin position="160"/>
        <end position="187"/>
    </location>
</feature>
<feature type="coiled-coil region" evidence="7">
    <location>
        <begin position="211"/>
        <end position="240"/>
    </location>
</feature>
<dbReference type="PROSITE" id="PS50103">
    <property type="entry name" value="ZF_C3H1"/>
    <property type="match status" value="1"/>
</dbReference>
<dbReference type="OrthoDB" id="10259600at2759"/>
<protein>
    <submittedName>
        <fullName evidence="11">Pre-mRNA-splicing factor RBM22/SLT11</fullName>
    </submittedName>
</protein>
<accession>A0A1Z5K1S2</accession>
<comment type="caution">
    <text evidence="11">The sequence shown here is derived from an EMBL/GenBank/DDBJ whole genome shotgun (WGS) entry which is preliminary data.</text>
</comment>
<dbReference type="PROSITE" id="PS50102">
    <property type="entry name" value="RRM"/>
    <property type="match status" value="1"/>
</dbReference>
<keyword evidence="12" id="KW-1185">Reference proteome</keyword>